<dbReference type="EMBL" id="JAZGSY010000124">
    <property type="protein sequence ID" value="KAL1840158.1"/>
    <property type="molecule type" value="Genomic_DNA"/>
</dbReference>
<gene>
    <name evidence="2" type="ORF">VTJ49DRAFT_732</name>
</gene>
<feature type="region of interest" description="Disordered" evidence="1">
    <location>
        <begin position="1"/>
        <end position="40"/>
    </location>
</feature>
<evidence type="ECO:0000256" key="1">
    <source>
        <dbReference type="SAM" id="MobiDB-lite"/>
    </source>
</evidence>
<keyword evidence="3" id="KW-1185">Reference proteome</keyword>
<evidence type="ECO:0000313" key="2">
    <source>
        <dbReference type="EMBL" id="KAL1840158.1"/>
    </source>
</evidence>
<comment type="caution">
    <text evidence="2">The sequence shown here is derived from an EMBL/GenBank/DDBJ whole genome shotgun (WGS) entry which is preliminary data.</text>
</comment>
<accession>A0ABR3VE68</accession>
<organism evidence="2 3">
    <name type="scientific">Humicola insolens</name>
    <name type="common">Soft-rot fungus</name>
    <dbReference type="NCBI Taxonomy" id="85995"/>
    <lineage>
        <taxon>Eukaryota</taxon>
        <taxon>Fungi</taxon>
        <taxon>Dikarya</taxon>
        <taxon>Ascomycota</taxon>
        <taxon>Pezizomycotina</taxon>
        <taxon>Sordariomycetes</taxon>
        <taxon>Sordariomycetidae</taxon>
        <taxon>Sordariales</taxon>
        <taxon>Chaetomiaceae</taxon>
        <taxon>Mycothermus</taxon>
    </lineage>
</organism>
<evidence type="ECO:0000313" key="3">
    <source>
        <dbReference type="Proteomes" id="UP001583172"/>
    </source>
</evidence>
<dbReference type="Proteomes" id="UP001583172">
    <property type="component" value="Unassembled WGS sequence"/>
</dbReference>
<reference evidence="2 3" key="1">
    <citation type="journal article" date="2024" name="Commun. Biol.">
        <title>Comparative genomic analysis of thermophilic fungi reveals convergent evolutionary adaptations and gene losses.</title>
        <authorList>
            <person name="Steindorff A.S."/>
            <person name="Aguilar-Pontes M.V."/>
            <person name="Robinson A.J."/>
            <person name="Andreopoulos B."/>
            <person name="LaButti K."/>
            <person name="Kuo A."/>
            <person name="Mondo S."/>
            <person name="Riley R."/>
            <person name="Otillar R."/>
            <person name="Haridas S."/>
            <person name="Lipzen A."/>
            <person name="Grimwood J."/>
            <person name="Schmutz J."/>
            <person name="Clum A."/>
            <person name="Reid I.D."/>
            <person name="Moisan M.C."/>
            <person name="Butler G."/>
            <person name="Nguyen T.T.M."/>
            <person name="Dewar K."/>
            <person name="Conant G."/>
            <person name="Drula E."/>
            <person name="Henrissat B."/>
            <person name="Hansel C."/>
            <person name="Singer S."/>
            <person name="Hutchinson M.I."/>
            <person name="de Vries R.P."/>
            <person name="Natvig D.O."/>
            <person name="Powell A.J."/>
            <person name="Tsang A."/>
            <person name="Grigoriev I.V."/>
        </authorList>
    </citation>
    <scope>NUCLEOTIDE SEQUENCE [LARGE SCALE GENOMIC DNA]</scope>
    <source>
        <strain evidence="2 3">CBS 620.91</strain>
    </source>
</reference>
<dbReference type="InterPro" id="IPR035979">
    <property type="entry name" value="RBD_domain_sf"/>
</dbReference>
<proteinExistence type="predicted"/>
<protein>
    <submittedName>
        <fullName evidence="2">Uncharacterized protein</fullName>
    </submittedName>
</protein>
<sequence length="187" mass="20322">MAQDTAKGHAFWTFTPSAAGSDPGDLHSQWDHQANGNGDEELLLGEPEYQLQPVEHAATSPPLPQNTNPIPTAITSPMGADGDKGNLMSPSSGCPFACAASGLNEQAFCHRIGMPYAFAQFTNNEDARTAMEQGRGIMILGRPCRTEMVRANRTYIIYSRGDRDITIDEARRIFESYGSLSRCEPQG</sequence>
<name>A0ABR3VE68_HUMIN</name>
<dbReference type="SUPFAM" id="SSF54928">
    <property type="entry name" value="RNA-binding domain, RBD"/>
    <property type="match status" value="1"/>
</dbReference>